<dbReference type="InterPro" id="IPR046348">
    <property type="entry name" value="SIS_dom_sf"/>
</dbReference>
<dbReference type="CDD" id="cd05009">
    <property type="entry name" value="SIS_GlmS_GlmD_2"/>
    <property type="match status" value="1"/>
</dbReference>
<feature type="domain" description="SIS" evidence="2">
    <location>
        <begin position="199"/>
        <end position="337"/>
    </location>
</feature>
<sequence>MSNPDPWMLREAREIPDVTARQLERQEAVIQRLADIVRERSPRFVVTIARGASDHAATFLKYSIETHLGLPVSAAAPSVTTVYRRALKLDGALVIAVSQSGASPDVVEPLQAARHAGATTLAIVNVEDSPLARAAEFVLPMYAAEERAVTATKSYVASLTAGLNLLSHLQPDASLRGALTRLPDVLRDALALEEHARDRAERYRFATSMMILARGLHFGVALESALKLKETSGVLAEAYSSAEFAHGPTRVIEAGFPVVAFQSRDAAAPLTLAAYEQLIEKGAELLLIGDDVPLPSPVRLVTPPSGHPLTDPLASVLALYFFAAHLALARGLDPDSPPSLQKVTLTR</sequence>
<dbReference type="InterPro" id="IPR035466">
    <property type="entry name" value="GlmS/AgaS_SIS"/>
</dbReference>
<accession>A0A318S995</accession>
<evidence type="ECO:0000313" key="4">
    <source>
        <dbReference type="Proteomes" id="UP000248326"/>
    </source>
</evidence>
<dbReference type="Gene3D" id="3.40.50.10490">
    <property type="entry name" value="Glucose-6-phosphate isomerase like protein, domain 1"/>
    <property type="match status" value="2"/>
</dbReference>
<dbReference type="GO" id="GO:0097367">
    <property type="term" value="F:carbohydrate derivative binding"/>
    <property type="evidence" value="ECO:0007669"/>
    <property type="project" value="InterPro"/>
</dbReference>
<evidence type="ECO:0000256" key="1">
    <source>
        <dbReference type="ARBA" id="ARBA00022737"/>
    </source>
</evidence>
<dbReference type="OrthoDB" id="106547at2"/>
<dbReference type="SUPFAM" id="SSF53697">
    <property type="entry name" value="SIS domain"/>
    <property type="match status" value="1"/>
</dbReference>
<dbReference type="RefSeq" id="WP_110887663.1">
    <property type="nucleotide sequence ID" value="NZ_QJSX01000012.1"/>
</dbReference>
<dbReference type="Proteomes" id="UP000248326">
    <property type="component" value="Unassembled WGS sequence"/>
</dbReference>
<dbReference type="Pfam" id="PF01380">
    <property type="entry name" value="SIS"/>
    <property type="match status" value="2"/>
</dbReference>
<dbReference type="CDD" id="cd05008">
    <property type="entry name" value="SIS_GlmS_GlmD_1"/>
    <property type="match status" value="1"/>
</dbReference>
<feature type="domain" description="SIS" evidence="2">
    <location>
        <begin position="29"/>
        <end position="184"/>
    </location>
</feature>
<evidence type="ECO:0000313" key="3">
    <source>
        <dbReference type="EMBL" id="PYE52777.1"/>
    </source>
</evidence>
<keyword evidence="1" id="KW-0677">Repeat</keyword>
<organism evidence="3 4">
    <name type="scientific">Deinococcus yavapaiensis KR-236</name>
    <dbReference type="NCBI Taxonomy" id="694435"/>
    <lineage>
        <taxon>Bacteria</taxon>
        <taxon>Thermotogati</taxon>
        <taxon>Deinococcota</taxon>
        <taxon>Deinococci</taxon>
        <taxon>Deinococcales</taxon>
        <taxon>Deinococcaceae</taxon>
        <taxon>Deinococcus</taxon>
    </lineage>
</organism>
<comment type="caution">
    <text evidence="3">The sequence shown here is derived from an EMBL/GenBank/DDBJ whole genome shotgun (WGS) entry which is preliminary data.</text>
</comment>
<evidence type="ECO:0000259" key="2">
    <source>
        <dbReference type="PROSITE" id="PS51464"/>
    </source>
</evidence>
<name>A0A318S995_9DEIO</name>
<dbReference type="PANTHER" id="PTHR10937">
    <property type="entry name" value="GLUCOSAMINE--FRUCTOSE-6-PHOSPHATE AMINOTRANSFERASE, ISOMERIZING"/>
    <property type="match status" value="1"/>
</dbReference>
<dbReference type="EMBL" id="QJSX01000012">
    <property type="protein sequence ID" value="PYE52777.1"/>
    <property type="molecule type" value="Genomic_DNA"/>
</dbReference>
<reference evidence="3 4" key="1">
    <citation type="submission" date="2018-06" db="EMBL/GenBank/DDBJ databases">
        <title>Genomic Encyclopedia of Type Strains, Phase IV (KMG-IV): sequencing the most valuable type-strain genomes for metagenomic binning, comparative biology and taxonomic classification.</title>
        <authorList>
            <person name="Goeker M."/>
        </authorList>
    </citation>
    <scope>NUCLEOTIDE SEQUENCE [LARGE SCALE GENOMIC DNA]</scope>
    <source>
        <strain evidence="3 4">DSM 18048</strain>
    </source>
</reference>
<dbReference type="AlphaFoldDB" id="A0A318S995"/>
<dbReference type="InterPro" id="IPR035490">
    <property type="entry name" value="GlmS/FrlB_SIS"/>
</dbReference>
<dbReference type="PANTHER" id="PTHR10937:SF8">
    <property type="entry name" value="AMINOTRANSFERASE-RELATED"/>
    <property type="match status" value="1"/>
</dbReference>
<dbReference type="GO" id="GO:1901135">
    <property type="term" value="P:carbohydrate derivative metabolic process"/>
    <property type="evidence" value="ECO:0007669"/>
    <property type="project" value="InterPro"/>
</dbReference>
<gene>
    <name evidence="3" type="ORF">DES52_11298</name>
</gene>
<dbReference type="InterPro" id="IPR001347">
    <property type="entry name" value="SIS_dom"/>
</dbReference>
<proteinExistence type="predicted"/>
<protein>
    <submittedName>
        <fullName evidence="3">Glutamine--fructose-6-phosphate transaminase</fullName>
    </submittedName>
</protein>
<dbReference type="PROSITE" id="PS51464">
    <property type="entry name" value="SIS"/>
    <property type="match status" value="2"/>
</dbReference>
<keyword evidence="4" id="KW-1185">Reference proteome</keyword>